<keyword evidence="3 5" id="KW-0540">Nuclease</keyword>
<dbReference type="PANTHER" id="PTHR33317">
    <property type="entry name" value="POLYNUCLEOTIDYL TRANSFERASE, RIBONUCLEASE H-LIKE SUPERFAMILY PROTEIN"/>
    <property type="match status" value="1"/>
</dbReference>
<dbReference type="PANTHER" id="PTHR33317:SF4">
    <property type="entry name" value="POLYNUCLEOTIDYL TRANSFERASE, RIBONUCLEASE H-LIKE SUPERFAMILY PROTEIN"/>
    <property type="match status" value="1"/>
</dbReference>
<reference evidence="7 8" key="1">
    <citation type="submission" date="2023-03" db="EMBL/GenBank/DDBJ databases">
        <title>Host association and intracellularity evolved multiple times independently in the Rickettsiales.</title>
        <authorList>
            <person name="Castelli M."/>
            <person name="Nardi T."/>
            <person name="Gammuto L."/>
            <person name="Bellinzona G."/>
            <person name="Sabaneyeva E."/>
            <person name="Potekhin A."/>
            <person name="Serra V."/>
            <person name="Petroni G."/>
            <person name="Sassera D."/>
        </authorList>
    </citation>
    <scope>NUCLEOTIDE SEQUENCE [LARGE SCALE GENOMIC DNA]</scope>
    <source>
        <strain evidence="7 8">Sr 2-6</strain>
    </source>
</reference>
<dbReference type="InterPro" id="IPR037027">
    <property type="entry name" value="YqgF/RNaseH-like_dom_sf"/>
</dbReference>
<dbReference type="Proteomes" id="UP001291687">
    <property type="component" value="Unassembled WGS sequence"/>
</dbReference>
<dbReference type="HAMAP" id="MF_00651">
    <property type="entry name" value="Nuclease_YqgF"/>
    <property type="match status" value="1"/>
</dbReference>
<dbReference type="InterPro" id="IPR012337">
    <property type="entry name" value="RNaseH-like_sf"/>
</dbReference>
<proteinExistence type="inferred from homology"/>
<dbReference type="Pfam" id="PF03652">
    <property type="entry name" value="RuvX"/>
    <property type="match status" value="1"/>
</dbReference>
<comment type="caution">
    <text evidence="7">The sequence shown here is derived from an EMBL/GenBank/DDBJ whole genome shotgun (WGS) entry which is preliminary data.</text>
</comment>
<accession>A0ABU5NC74</accession>
<dbReference type="CDD" id="cd16964">
    <property type="entry name" value="YqgF"/>
    <property type="match status" value="1"/>
</dbReference>
<keyword evidence="4 5" id="KW-0378">Hydrolase</keyword>
<comment type="similarity">
    <text evidence="5">Belongs to the YqgF HJR family.</text>
</comment>
<dbReference type="SUPFAM" id="SSF53098">
    <property type="entry name" value="Ribonuclease H-like"/>
    <property type="match status" value="1"/>
</dbReference>
<dbReference type="EMBL" id="JARJFB010000046">
    <property type="protein sequence ID" value="MEA0970780.1"/>
    <property type="molecule type" value="Genomic_DNA"/>
</dbReference>
<evidence type="ECO:0000256" key="3">
    <source>
        <dbReference type="ARBA" id="ARBA00022722"/>
    </source>
</evidence>
<dbReference type="NCBIfam" id="TIGR00250">
    <property type="entry name" value="RNAse_H_YqgF"/>
    <property type="match status" value="1"/>
</dbReference>
<protein>
    <recommendedName>
        <fullName evidence="5">Putative pre-16S rRNA nuclease</fullName>
        <ecNumber evidence="5">3.1.-.-</ecNumber>
    </recommendedName>
</protein>
<dbReference type="InterPro" id="IPR006641">
    <property type="entry name" value="YqgF/RNaseH-like_dom"/>
</dbReference>
<evidence type="ECO:0000256" key="4">
    <source>
        <dbReference type="ARBA" id="ARBA00022801"/>
    </source>
</evidence>
<evidence type="ECO:0000259" key="6">
    <source>
        <dbReference type="SMART" id="SM00732"/>
    </source>
</evidence>
<evidence type="ECO:0000256" key="2">
    <source>
        <dbReference type="ARBA" id="ARBA00022517"/>
    </source>
</evidence>
<evidence type="ECO:0000313" key="8">
    <source>
        <dbReference type="Proteomes" id="UP001291687"/>
    </source>
</evidence>
<dbReference type="RefSeq" id="WP_322776681.1">
    <property type="nucleotide sequence ID" value="NZ_JARJFB010000046.1"/>
</dbReference>
<keyword evidence="1 5" id="KW-0963">Cytoplasm</keyword>
<organism evidence="7 8">
    <name type="scientific">Candidatus Megaera venefica</name>
    <dbReference type="NCBI Taxonomy" id="2055910"/>
    <lineage>
        <taxon>Bacteria</taxon>
        <taxon>Pseudomonadati</taxon>
        <taxon>Pseudomonadota</taxon>
        <taxon>Alphaproteobacteria</taxon>
        <taxon>Rickettsiales</taxon>
        <taxon>Rickettsiaceae</taxon>
        <taxon>Candidatus Megaera</taxon>
    </lineage>
</organism>
<keyword evidence="2 5" id="KW-0690">Ribosome biogenesis</keyword>
<comment type="subcellular location">
    <subcellularLocation>
        <location evidence="5">Cytoplasm</location>
    </subcellularLocation>
</comment>
<dbReference type="Gene3D" id="3.30.420.140">
    <property type="entry name" value="YqgF/RNase H-like domain"/>
    <property type="match status" value="1"/>
</dbReference>
<evidence type="ECO:0000256" key="5">
    <source>
        <dbReference type="HAMAP-Rule" id="MF_00651"/>
    </source>
</evidence>
<name>A0ABU5NC74_9RICK</name>
<comment type="function">
    <text evidence="5">Could be a nuclease involved in processing of the 5'-end of pre-16S rRNA.</text>
</comment>
<dbReference type="EC" id="3.1.-.-" evidence="5"/>
<evidence type="ECO:0000256" key="1">
    <source>
        <dbReference type="ARBA" id="ARBA00022490"/>
    </source>
</evidence>
<dbReference type="SMART" id="SM00732">
    <property type="entry name" value="YqgFc"/>
    <property type="match status" value="1"/>
</dbReference>
<dbReference type="InterPro" id="IPR005227">
    <property type="entry name" value="YqgF"/>
</dbReference>
<sequence>MITNSLQEFCQFFQIGKPILSIDYGLKKLGLAISTPNHHLPMPLKIIEHESDKKKITDILCILKENNICAIVLGLPINMNGTKSEQTLIVENFANKLTKRTELPIFFQDERLTSKAANNLLKDFGLKRKNRNSIDDLAAASMILETALTSASKLSKY</sequence>
<feature type="domain" description="YqgF/RNase H-like" evidence="6">
    <location>
        <begin position="17"/>
        <end position="117"/>
    </location>
</feature>
<evidence type="ECO:0000313" key="7">
    <source>
        <dbReference type="EMBL" id="MEA0970780.1"/>
    </source>
</evidence>
<keyword evidence="8" id="KW-1185">Reference proteome</keyword>
<gene>
    <name evidence="7" type="ORF">Megvenef_00749</name>
</gene>